<dbReference type="GO" id="GO:0016491">
    <property type="term" value="F:oxidoreductase activity"/>
    <property type="evidence" value="ECO:0007669"/>
    <property type="project" value="UniProtKB-KW"/>
</dbReference>
<organism evidence="4 5">
    <name type="scientific">Flavobacterium akiainvivens</name>
    <dbReference type="NCBI Taxonomy" id="1202724"/>
    <lineage>
        <taxon>Bacteria</taxon>
        <taxon>Pseudomonadati</taxon>
        <taxon>Bacteroidota</taxon>
        <taxon>Flavobacteriia</taxon>
        <taxon>Flavobacteriales</taxon>
        <taxon>Flavobacteriaceae</taxon>
        <taxon>Flavobacterium</taxon>
    </lineage>
</organism>
<dbReference type="PANTHER" id="PTHR48105">
    <property type="entry name" value="THIOREDOXIN REDUCTASE 1-RELATED-RELATED"/>
    <property type="match status" value="1"/>
</dbReference>
<proteinExistence type="predicted"/>
<dbReference type="PRINTS" id="PR00469">
    <property type="entry name" value="PNDRDTASEII"/>
</dbReference>
<dbReference type="SUPFAM" id="SSF51905">
    <property type="entry name" value="FAD/NAD(P)-binding domain"/>
    <property type="match status" value="1"/>
</dbReference>
<dbReference type="EMBL" id="LIYD01000005">
    <property type="protein sequence ID" value="KOS05951.1"/>
    <property type="molecule type" value="Genomic_DNA"/>
</dbReference>
<reference evidence="4 5" key="1">
    <citation type="submission" date="2015-08" db="EMBL/GenBank/DDBJ databases">
        <title>Whole genome sequence of Flavobacterium akiainvivens IK-1T, from decaying Wikstroemia oahuensis, an endemic Hawaiian shrub.</title>
        <authorList>
            <person name="Wan X."/>
            <person name="Hou S."/>
            <person name="Saito J."/>
            <person name="Donachie S."/>
        </authorList>
    </citation>
    <scope>NUCLEOTIDE SEQUENCE [LARGE SCALE GENOMIC DNA]</scope>
    <source>
        <strain evidence="4 5">IK-1</strain>
    </source>
</reference>
<dbReference type="Gene3D" id="3.50.50.60">
    <property type="entry name" value="FAD/NAD(P)-binding domain"/>
    <property type="match status" value="2"/>
</dbReference>
<dbReference type="InterPro" id="IPR023753">
    <property type="entry name" value="FAD/NAD-binding_dom"/>
</dbReference>
<dbReference type="PATRIC" id="fig|1202724.3.peg.1620"/>
<comment type="caution">
    <text evidence="4">The sequence shown here is derived from an EMBL/GenBank/DDBJ whole genome shotgun (WGS) entry which is preliminary data.</text>
</comment>
<evidence type="ECO:0000313" key="4">
    <source>
        <dbReference type="EMBL" id="KOS05951.1"/>
    </source>
</evidence>
<dbReference type="InterPro" id="IPR036188">
    <property type="entry name" value="FAD/NAD-bd_sf"/>
</dbReference>
<evidence type="ECO:0000256" key="2">
    <source>
        <dbReference type="ARBA" id="ARBA00023002"/>
    </source>
</evidence>
<dbReference type="InterPro" id="IPR050097">
    <property type="entry name" value="Ferredoxin-NADP_redctase_2"/>
</dbReference>
<dbReference type="Pfam" id="PF07992">
    <property type="entry name" value="Pyr_redox_2"/>
    <property type="match status" value="1"/>
</dbReference>
<dbReference type="PRINTS" id="PR00368">
    <property type="entry name" value="FADPNR"/>
</dbReference>
<keyword evidence="2" id="KW-0560">Oxidoreductase</keyword>
<dbReference type="AlphaFoldDB" id="A0A0M8MGU1"/>
<protein>
    <submittedName>
        <fullName evidence="4">Pyridine nucleotide-disulfide oxidoreductase</fullName>
    </submittedName>
</protein>
<sequence>MTNRQLYDVIIIGGSYAGLSAALSLGRALRTVLVIDSGNPCNKVAPHAHNFITHDGRPPLDIAADARAQLVAYPTVSTLSGLVEDVIPHENYFEVVTDDGLDFISKKILFATGVTDLVPHIPGFAECWGHTILHCPYCHGYENTGRRTAVLGNGDQGFELAKVIRQWCPDGLTLYTNGTSTLSPEEVFLLNSRNIKVVENEIEGIEQSDGCIQAINFKDTEADHPEVIYTQLPFRQQCPIPEKLGLDMTEKGFIFVSKCMETSIPGIFAAGDCLSLFRSIAHAVASGNKAGALINKCLIDEFFNE</sequence>
<accession>A0A0M8MGU1</accession>
<keyword evidence="5" id="KW-1185">Reference proteome</keyword>
<dbReference type="STRING" id="1202724.AM493_07805"/>
<evidence type="ECO:0000256" key="1">
    <source>
        <dbReference type="ARBA" id="ARBA00022630"/>
    </source>
</evidence>
<dbReference type="RefSeq" id="WP_054407341.1">
    <property type="nucleotide sequence ID" value="NZ_FOYA01000007.1"/>
</dbReference>
<gene>
    <name evidence="4" type="ORF">AM493_07805</name>
</gene>
<name>A0A0M8MGU1_9FLAO</name>
<evidence type="ECO:0000313" key="5">
    <source>
        <dbReference type="Proteomes" id="UP000037755"/>
    </source>
</evidence>
<evidence type="ECO:0000259" key="3">
    <source>
        <dbReference type="Pfam" id="PF07992"/>
    </source>
</evidence>
<keyword evidence="1" id="KW-0285">Flavoprotein</keyword>
<dbReference type="Proteomes" id="UP000037755">
    <property type="component" value="Unassembled WGS sequence"/>
</dbReference>
<feature type="domain" description="FAD/NAD(P)-binding" evidence="3">
    <location>
        <begin position="7"/>
        <end position="287"/>
    </location>
</feature>
<dbReference type="OrthoDB" id="9806179at2"/>